<feature type="non-terminal residue" evidence="2">
    <location>
        <position position="1"/>
    </location>
</feature>
<keyword evidence="3" id="KW-1185">Reference proteome</keyword>
<dbReference type="EMBL" id="OW152841">
    <property type="protein sequence ID" value="CAH2062472.1"/>
    <property type="molecule type" value="Genomic_DNA"/>
</dbReference>
<organism evidence="2 3">
    <name type="scientific">Iphiclides podalirius</name>
    <name type="common">scarce swallowtail</name>
    <dbReference type="NCBI Taxonomy" id="110791"/>
    <lineage>
        <taxon>Eukaryota</taxon>
        <taxon>Metazoa</taxon>
        <taxon>Ecdysozoa</taxon>
        <taxon>Arthropoda</taxon>
        <taxon>Hexapoda</taxon>
        <taxon>Insecta</taxon>
        <taxon>Pterygota</taxon>
        <taxon>Neoptera</taxon>
        <taxon>Endopterygota</taxon>
        <taxon>Lepidoptera</taxon>
        <taxon>Glossata</taxon>
        <taxon>Ditrysia</taxon>
        <taxon>Papilionoidea</taxon>
        <taxon>Papilionidae</taxon>
        <taxon>Papilioninae</taxon>
        <taxon>Iphiclides</taxon>
    </lineage>
</organism>
<evidence type="ECO:0000313" key="2">
    <source>
        <dbReference type="EMBL" id="CAH2062472.1"/>
    </source>
</evidence>
<feature type="region of interest" description="Disordered" evidence="1">
    <location>
        <begin position="1"/>
        <end position="36"/>
    </location>
</feature>
<evidence type="ECO:0000313" key="3">
    <source>
        <dbReference type="Proteomes" id="UP000837857"/>
    </source>
</evidence>
<protein>
    <submittedName>
        <fullName evidence="2">Uncharacterized protein</fullName>
    </submittedName>
</protein>
<gene>
    <name evidence="2" type="ORF">IPOD504_LOCUS12011</name>
</gene>
<proteinExistence type="predicted"/>
<accession>A0ABN8IQQ6</accession>
<evidence type="ECO:0000256" key="1">
    <source>
        <dbReference type="SAM" id="MobiDB-lite"/>
    </source>
</evidence>
<reference evidence="2" key="1">
    <citation type="submission" date="2022-03" db="EMBL/GenBank/DDBJ databases">
        <authorList>
            <person name="Martin H S."/>
        </authorList>
    </citation>
    <scope>NUCLEOTIDE SEQUENCE</scope>
</reference>
<name>A0ABN8IQQ6_9NEOP</name>
<feature type="compositionally biased region" description="Basic and acidic residues" evidence="1">
    <location>
        <begin position="7"/>
        <end position="19"/>
    </location>
</feature>
<sequence>MHSIRRSTFEKRPREDNNKRLAGKTMPRQMAGRRVAGPGQMALHLPKKVDYVAGEQHGDLYFFYRHTGATIPGWMEPFQYLMSP</sequence>
<dbReference type="Proteomes" id="UP000837857">
    <property type="component" value="Chromosome 29"/>
</dbReference>